<dbReference type="Pfam" id="PF25967">
    <property type="entry name" value="RND-MFP_C"/>
    <property type="match status" value="1"/>
</dbReference>
<keyword evidence="9" id="KW-1185">Reference proteome</keyword>
<dbReference type="PANTHER" id="PTHR30158:SF3">
    <property type="entry name" value="MULTIDRUG EFFLUX PUMP SUBUNIT ACRA-RELATED"/>
    <property type="match status" value="1"/>
</dbReference>
<evidence type="ECO:0000259" key="6">
    <source>
        <dbReference type="Pfam" id="PF25944"/>
    </source>
</evidence>
<protein>
    <submittedName>
        <fullName evidence="8">Membrane fusion protein (Multidrug efflux system)</fullName>
    </submittedName>
</protein>
<reference evidence="8 9" key="1">
    <citation type="submission" date="2018-10" db="EMBL/GenBank/DDBJ databases">
        <title>Genomic Encyclopedia of Archaeal and Bacterial Type Strains, Phase II (KMG-II): from individual species to whole genera.</title>
        <authorList>
            <person name="Goeker M."/>
        </authorList>
    </citation>
    <scope>NUCLEOTIDE SEQUENCE [LARGE SCALE GENOMIC DNA]</scope>
    <source>
        <strain evidence="8 9">DSM 29317</strain>
    </source>
</reference>
<evidence type="ECO:0000256" key="2">
    <source>
        <dbReference type="ARBA" id="ARBA00009477"/>
    </source>
</evidence>
<evidence type="ECO:0000256" key="1">
    <source>
        <dbReference type="ARBA" id="ARBA00004196"/>
    </source>
</evidence>
<comment type="subcellular location">
    <subcellularLocation>
        <location evidence="1">Cell envelope</location>
    </subcellularLocation>
</comment>
<comment type="similarity">
    <text evidence="2">Belongs to the membrane fusion protein (MFP) (TC 8.A.1) family.</text>
</comment>
<feature type="signal peptide" evidence="3">
    <location>
        <begin position="1"/>
        <end position="23"/>
    </location>
</feature>
<feature type="domain" description="Multidrug resistance protein MdtA-like alpha-helical hairpin" evidence="4">
    <location>
        <begin position="97"/>
        <end position="166"/>
    </location>
</feature>
<dbReference type="NCBIfam" id="TIGR01730">
    <property type="entry name" value="RND_mfp"/>
    <property type="match status" value="1"/>
</dbReference>
<dbReference type="Pfam" id="PF25944">
    <property type="entry name" value="Beta-barrel_RND"/>
    <property type="match status" value="1"/>
</dbReference>
<feature type="chain" id="PRO_5019780018" evidence="3">
    <location>
        <begin position="24"/>
        <end position="375"/>
    </location>
</feature>
<dbReference type="Gene3D" id="2.40.50.100">
    <property type="match status" value="1"/>
</dbReference>
<accession>A0A497ZTL0</accession>
<dbReference type="Proteomes" id="UP000271700">
    <property type="component" value="Unassembled WGS sequence"/>
</dbReference>
<evidence type="ECO:0000259" key="7">
    <source>
        <dbReference type="Pfam" id="PF25967"/>
    </source>
</evidence>
<dbReference type="Gene3D" id="2.40.420.20">
    <property type="match status" value="1"/>
</dbReference>
<evidence type="ECO:0000256" key="3">
    <source>
        <dbReference type="SAM" id="SignalP"/>
    </source>
</evidence>
<dbReference type="InterPro" id="IPR058624">
    <property type="entry name" value="MdtA-like_HH"/>
</dbReference>
<organism evidence="8 9">
    <name type="scientific">Ruegeria conchae</name>
    <dbReference type="NCBI Taxonomy" id="981384"/>
    <lineage>
        <taxon>Bacteria</taxon>
        <taxon>Pseudomonadati</taxon>
        <taxon>Pseudomonadota</taxon>
        <taxon>Alphaproteobacteria</taxon>
        <taxon>Rhodobacterales</taxon>
        <taxon>Roseobacteraceae</taxon>
        <taxon>Ruegeria</taxon>
    </lineage>
</organism>
<keyword evidence="3" id="KW-0732">Signal</keyword>
<dbReference type="InterPro" id="IPR006143">
    <property type="entry name" value="RND_pump_MFP"/>
</dbReference>
<feature type="domain" description="Multidrug resistance protein MdtA-like barrel-sandwich hybrid" evidence="5">
    <location>
        <begin position="58"/>
        <end position="188"/>
    </location>
</feature>
<dbReference type="Pfam" id="PF25917">
    <property type="entry name" value="BSH_RND"/>
    <property type="match status" value="1"/>
</dbReference>
<dbReference type="STRING" id="981384.GCA_000192475_00431"/>
<dbReference type="AlphaFoldDB" id="A0A497ZTL0"/>
<name>A0A497ZTL0_9RHOB</name>
<dbReference type="OrthoDB" id="7811737at2"/>
<dbReference type="EMBL" id="RCCT01000002">
    <property type="protein sequence ID" value="RLK08256.1"/>
    <property type="molecule type" value="Genomic_DNA"/>
</dbReference>
<dbReference type="Gene3D" id="1.10.287.470">
    <property type="entry name" value="Helix hairpin bin"/>
    <property type="match status" value="1"/>
</dbReference>
<dbReference type="RefSeq" id="WP_010443275.1">
    <property type="nucleotide sequence ID" value="NZ_AEYW01000023.1"/>
</dbReference>
<evidence type="ECO:0000259" key="4">
    <source>
        <dbReference type="Pfam" id="PF25876"/>
    </source>
</evidence>
<evidence type="ECO:0000313" key="8">
    <source>
        <dbReference type="EMBL" id="RLK08256.1"/>
    </source>
</evidence>
<dbReference type="SUPFAM" id="SSF111369">
    <property type="entry name" value="HlyD-like secretion proteins"/>
    <property type="match status" value="1"/>
</dbReference>
<dbReference type="Pfam" id="PF25876">
    <property type="entry name" value="HH_MFP_RND"/>
    <property type="match status" value="1"/>
</dbReference>
<gene>
    <name evidence="8" type="ORF">CLV75_1927</name>
</gene>
<dbReference type="InterPro" id="IPR058626">
    <property type="entry name" value="MdtA-like_b-barrel"/>
</dbReference>
<evidence type="ECO:0000259" key="5">
    <source>
        <dbReference type="Pfam" id="PF25917"/>
    </source>
</evidence>
<dbReference type="PANTHER" id="PTHR30158">
    <property type="entry name" value="ACRA/E-RELATED COMPONENT OF DRUG EFFLUX TRANSPORTER"/>
    <property type="match status" value="1"/>
</dbReference>
<dbReference type="GO" id="GO:0022857">
    <property type="term" value="F:transmembrane transporter activity"/>
    <property type="evidence" value="ECO:0007669"/>
    <property type="project" value="InterPro"/>
</dbReference>
<evidence type="ECO:0000313" key="9">
    <source>
        <dbReference type="Proteomes" id="UP000271700"/>
    </source>
</evidence>
<sequence length="375" mass="39725">MSVRLLVTAVILNFGLNPSVVIAQDSQTKPKVTVTSAEMKPVSLTEVFTGRIEALDRVDLIARVPGFVKSINFKDGSSVKAADVLIEIEPDSYEATVTEIQGQIQAAQAGKKIADIELDRQQKLYAKGDTPQAVVQKAEAQQGEADGHVLELQGSLQNAQLDLSYTKITAPFDGRIGLTDLSVGAFVSPEGGTLLSLSSIDPINVTFPVTEAELLEFRARRAKASDSEPLKLQLILADGTTYGETGSIEVADTQVQSGTDTVLVRGSFPNADGSLIDNQLVRVLVTDPTQDKSLVIPAKALQKDQSGYFVFTVGSDDKVEKKPIQLGRTEGAEAVISSGLTEGDQVVTDGVQRVHAGVEVSISTPQSTSSATSGN</sequence>
<feature type="domain" description="Multidrug resistance protein MdtA-like C-terminal permuted SH3" evidence="7">
    <location>
        <begin position="294"/>
        <end position="353"/>
    </location>
</feature>
<dbReference type="InterPro" id="IPR058627">
    <property type="entry name" value="MdtA-like_C"/>
</dbReference>
<dbReference type="GO" id="GO:0046677">
    <property type="term" value="P:response to antibiotic"/>
    <property type="evidence" value="ECO:0007669"/>
    <property type="project" value="TreeGrafter"/>
</dbReference>
<dbReference type="GO" id="GO:0005886">
    <property type="term" value="C:plasma membrane"/>
    <property type="evidence" value="ECO:0007669"/>
    <property type="project" value="TreeGrafter"/>
</dbReference>
<proteinExistence type="inferred from homology"/>
<feature type="domain" description="Multidrug resistance protein MdtA-like beta-barrel" evidence="6">
    <location>
        <begin position="202"/>
        <end position="285"/>
    </location>
</feature>
<dbReference type="Gene3D" id="2.40.30.170">
    <property type="match status" value="1"/>
</dbReference>
<comment type="caution">
    <text evidence="8">The sequence shown here is derived from an EMBL/GenBank/DDBJ whole genome shotgun (WGS) entry which is preliminary data.</text>
</comment>
<dbReference type="InterPro" id="IPR058625">
    <property type="entry name" value="MdtA-like_BSH"/>
</dbReference>